<organism evidence="9">
    <name type="scientific">Spironucleus salmonicida</name>
    <dbReference type="NCBI Taxonomy" id="348837"/>
    <lineage>
        <taxon>Eukaryota</taxon>
        <taxon>Metamonada</taxon>
        <taxon>Diplomonadida</taxon>
        <taxon>Hexamitidae</taxon>
        <taxon>Hexamitinae</taxon>
        <taxon>Spironucleus</taxon>
    </lineage>
</organism>
<dbReference type="EMBL" id="AUWU02000006">
    <property type="protein sequence ID" value="KAH0572323.1"/>
    <property type="molecule type" value="Genomic_DNA"/>
</dbReference>
<evidence type="ECO:0000313" key="11">
    <source>
        <dbReference type="Proteomes" id="UP000018208"/>
    </source>
</evidence>
<evidence type="ECO:0000256" key="1">
    <source>
        <dbReference type="ARBA" id="ARBA00006566"/>
    </source>
</evidence>
<accession>V6LCI3</accession>
<dbReference type="AlphaFoldDB" id="V6LCI3"/>
<dbReference type="EMBL" id="KI546170">
    <property type="protein sequence ID" value="EST41386.1"/>
    <property type="molecule type" value="Genomic_DNA"/>
</dbReference>
<reference evidence="9 10" key="1">
    <citation type="journal article" date="2014" name="PLoS Genet.">
        <title>The Genome of Spironucleus salmonicida Highlights a Fish Pathogen Adapted to Fluctuating Environments.</title>
        <authorList>
            <person name="Xu F."/>
            <person name="Jerlstrom-Hultqvist J."/>
            <person name="Einarsson E."/>
            <person name="Astvaldsson A."/>
            <person name="Svard S.G."/>
            <person name="Andersson J.O."/>
        </authorList>
    </citation>
    <scope>NUCLEOTIDE SEQUENCE</scope>
    <source>
        <strain evidence="10">ATCC 50377</strain>
    </source>
</reference>
<dbReference type="PIRSF" id="PIRSF000530">
    <property type="entry name" value="Galactokinase"/>
    <property type="match status" value="1"/>
</dbReference>
<dbReference type="Pfam" id="PF00288">
    <property type="entry name" value="GHMP_kinases_N"/>
    <property type="match status" value="1"/>
</dbReference>
<evidence type="ECO:0000259" key="7">
    <source>
        <dbReference type="Pfam" id="PF08544"/>
    </source>
</evidence>
<proteinExistence type="inferred from homology"/>
<dbReference type="InterPro" id="IPR006203">
    <property type="entry name" value="GHMP_knse_ATP-bd_CS"/>
</dbReference>
<dbReference type="PROSITE" id="PS00627">
    <property type="entry name" value="GHMP_KINASES_ATP"/>
    <property type="match status" value="1"/>
</dbReference>
<dbReference type="InterPro" id="IPR006204">
    <property type="entry name" value="GHMP_kinase_N_dom"/>
</dbReference>
<dbReference type="InterPro" id="IPR014721">
    <property type="entry name" value="Ribsml_uS5_D2-typ_fold_subgr"/>
</dbReference>
<feature type="domain" description="GHMP kinase C-terminal" evidence="7">
    <location>
        <begin position="387"/>
        <end position="461"/>
    </location>
</feature>
<dbReference type="GO" id="GO:0005524">
    <property type="term" value="F:ATP binding"/>
    <property type="evidence" value="ECO:0007669"/>
    <property type="project" value="UniProtKB-KW"/>
</dbReference>
<feature type="domain" description="Galactokinase N-terminal" evidence="8">
    <location>
        <begin position="34"/>
        <end position="70"/>
    </location>
</feature>
<dbReference type="Gene3D" id="3.30.70.3170">
    <property type="match status" value="1"/>
</dbReference>
<evidence type="ECO:0000256" key="4">
    <source>
        <dbReference type="ARBA" id="ARBA00022777"/>
    </source>
</evidence>
<dbReference type="Proteomes" id="UP000018208">
    <property type="component" value="Unassembled WGS sequence"/>
</dbReference>
<comment type="similarity">
    <text evidence="1">Belongs to the GHMP kinase family. GalK subfamily.</text>
</comment>
<dbReference type="SUPFAM" id="SSF55060">
    <property type="entry name" value="GHMP Kinase, C-terminal domain"/>
    <property type="match status" value="1"/>
</dbReference>
<keyword evidence="2" id="KW-0808">Transferase</keyword>
<keyword evidence="5" id="KW-0067">ATP-binding</keyword>
<sequence length="489" mass="53929">MKKINEIYTAPKEAFERYQALKTYAQTHNLTIATFARSPGRVNIISEHTDYNGYQVSPIALENDFIFAVCKDKGRQHVQLRHIEEQLFKADDFDYKVAPTKIAVPNDAWSMYVRAGFHAASVYCEERKIFLPNTFESSQITLIGTGNVPLGSGLSSSSALTCCAALAFLSFIGEEIDKNRLAAIVAKSESLVAIEGGGMDQAISLNAVKGQISVINFVPKLDVKSEKFVDGVLVACMNSLKDSKKANSAANFYNQRVAECRAGCAILRSLKSGTKYVTCVKGREKIDMCLDIQQLYQKGSPSEMLEFCEKLPEKCTLAELKDILGYSSVEQLVKDLFCTKIVENSLLGRYENVKPEHVLVIKKRLQHVYSEADRAQKFELLLKNQAKSKDLIGDLATLINDSQTSCDSLYECSCAELNEVIAESRKCGAFGARLTGAGLGGFAVALLKEEQKDEFMKKMVAFYQAKGETKMEDCVFITGCGCGGGFVKE</sequence>
<dbReference type="PANTHER" id="PTHR10457">
    <property type="entry name" value="MEVALONATE KINASE/GALACTOKINASE"/>
    <property type="match status" value="1"/>
</dbReference>
<dbReference type="InterPro" id="IPR000705">
    <property type="entry name" value="Galactokinase"/>
</dbReference>
<dbReference type="VEuPathDB" id="GiardiaDB:SS50377_26533"/>
<dbReference type="Pfam" id="PF10509">
    <property type="entry name" value="GalKase_gal_bdg"/>
    <property type="match status" value="1"/>
</dbReference>
<dbReference type="InterPro" id="IPR006206">
    <property type="entry name" value="Mevalonate/galactokinase"/>
</dbReference>
<keyword evidence="4 9" id="KW-0418">Kinase</keyword>
<protein>
    <submittedName>
        <fullName evidence="9">Galactokinase</fullName>
    </submittedName>
</protein>
<evidence type="ECO:0000259" key="6">
    <source>
        <dbReference type="Pfam" id="PF00288"/>
    </source>
</evidence>
<reference evidence="10" key="2">
    <citation type="submission" date="2020-12" db="EMBL/GenBank/DDBJ databases">
        <title>New Spironucleus salmonicida genome in near-complete chromosomes.</title>
        <authorList>
            <person name="Xu F."/>
            <person name="Kurt Z."/>
            <person name="Jimenez-Gonzalez A."/>
            <person name="Astvaldsson A."/>
            <person name="Andersson J.O."/>
            <person name="Svard S.G."/>
        </authorList>
    </citation>
    <scope>NUCLEOTIDE SEQUENCE</scope>
    <source>
        <strain evidence="10">ATCC 50377</strain>
    </source>
</reference>
<evidence type="ECO:0000256" key="3">
    <source>
        <dbReference type="ARBA" id="ARBA00022741"/>
    </source>
</evidence>
<dbReference type="SUPFAM" id="SSF54211">
    <property type="entry name" value="Ribosomal protein S5 domain 2-like"/>
    <property type="match status" value="1"/>
</dbReference>
<dbReference type="InterPro" id="IPR036554">
    <property type="entry name" value="GHMP_kinase_C_sf"/>
</dbReference>
<dbReference type="GO" id="GO:0006012">
    <property type="term" value="P:galactose metabolic process"/>
    <property type="evidence" value="ECO:0007669"/>
    <property type="project" value="InterPro"/>
</dbReference>
<evidence type="ECO:0000313" key="10">
    <source>
        <dbReference type="EMBL" id="KAH0572323.1"/>
    </source>
</evidence>
<dbReference type="OrthoDB" id="187738at2759"/>
<dbReference type="InterPro" id="IPR013750">
    <property type="entry name" value="GHMP_kinase_C_dom"/>
</dbReference>
<dbReference type="PRINTS" id="PR00473">
    <property type="entry name" value="GALCTOKINASE"/>
</dbReference>
<keyword evidence="3" id="KW-0547">Nucleotide-binding</keyword>
<evidence type="ECO:0000256" key="5">
    <source>
        <dbReference type="ARBA" id="ARBA00022840"/>
    </source>
</evidence>
<keyword evidence="11" id="KW-1185">Reference proteome</keyword>
<feature type="domain" description="GHMP kinase N-terminal" evidence="6">
    <location>
        <begin position="138"/>
        <end position="205"/>
    </location>
</feature>
<dbReference type="GO" id="GO:0004335">
    <property type="term" value="F:galactokinase activity"/>
    <property type="evidence" value="ECO:0007669"/>
    <property type="project" value="InterPro"/>
</dbReference>
<dbReference type="Gene3D" id="3.30.230.10">
    <property type="match status" value="1"/>
</dbReference>
<evidence type="ECO:0000259" key="8">
    <source>
        <dbReference type="Pfam" id="PF10509"/>
    </source>
</evidence>
<dbReference type="Pfam" id="PF08544">
    <property type="entry name" value="GHMP_kinases_C"/>
    <property type="match status" value="1"/>
</dbReference>
<gene>
    <name evidence="9" type="ORF">SS50377_19102</name>
    <name evidence="10" type="ORF">SS50377_26533</name>
</gene>
<dbReference type="InterPro" id="IPR019539">
    <property type="entry name" value="GalKase_N"/>
</dbReference>
<evidence type="ECO:0000256" key="2">
    <source>
        <dbReference type="ARBA" id="ARBA00022679"/>
    </source>
</evidence>
<name>V6LCI3_9EUKA</name>
<dbReference type="PANTHER" id="PTHR10457:SF7">
    <property type="entry name" value="GALACTOKINASE-RELATED"/>
    <property type="match status" value="1"/>
</dbReference>
<dbReference type="GO" id="GO:0005829">
    <property type="term" value="C:cytosol"/>
    <property type="evidence" value="ECO:0007669"/>
    <property type="project" value="TreeGrafter"/>
</dbReference>
<dbReference type="Gene3D" id="1.20.1440.340">
    <property type="match status" value="1"/>
</dbReference>
<dbReference type="InterPro" id="IPR020568">
    <property type="entry name" value="Ribosomal_Su5_D2-typ_SF"/>
</dbReference>
<evidence type="ECO:0000313" key="9">
    <source>
        <dbReference type="EMBL" id="EST41386.1"/>
    </source>
</evidence>
<dbReference type="PRINTS" id="PR00959">
    <property type="entry name" value="MEVGALKINASE"/>
</dbReference>